<proteinExistence type="predicted"/>
<dbReference type="OrthoDB" id="6472583at2"/>
<evidence type="ECO:0000313" key="1">
    <source>
        <dbReference type="EMBL" id="SUP75909.1"/>
    </source>
</evidence>
<dbReference type="Pfam" id="PF09950">
    <property type="entry name" value="Major_capside"/>
    <property type="match status" value="1"/>
</dbReference>
<dbReference type="GeneID" id="57906186"/>
<dbReference type="PIRSF" id="PIRSF029202">
    <property type="entry name" value="UCP029202"/>
    <property type="match status" value="1"/>
</dbReference>
<accession>A0A380PRI2</accession>
<dbReference type="InterPro" id="IPR020049">
    <property type="entry name" value="Major_capsid-like"/>
</dbReference>
<gene>
    <name evidence="1" type="ORF">NCTC11470_00929</name>
</gene>
<name>A0A380PRI2_YERFR</name>
<sequence length="311" mass="34342">MKQSVFDVSPVSALSFLVQQAAHIESEIYRLEYPQFKYSTILPLDNSAPDWVKVVAFRSIDARGELQVFGPNSTDVPTVDIAMNQGFHEIKTAALGYTYSIEEIGFAMLNNVNLDAERGQAVRDVVEQGLNKIYLLGHNDIGEGLYTSSNVGIEAAPATLAELVADIPTKGTQPIIDFFGAAYNQVYLKNTVTVHRPNGFILPSEQHQLLMRTLLSTHNASNVTLLEFLRTNFKDMDFDDDILLAGAGAAGKDRLMVYKKDMRVVKGHDVMPLRFLAPATPDNVNFKVPAILRTGGTEWRIPKAAHYVDGV</sequence>
<dbReference type="Proteomes" id="UP000254835">
    <property type="component" value="Unassembled WGS sequence"/>
</dbReference>
<dbReference type="RefSeq" id="WP_004712351.1">
    <property type="nucleotide sequence ID" value="NZ_CP023964.1"/>
</dbReference>
<organism evidence="1 2">
    <name type="scientific">Yersinia frederiksenii</name>
    <dbReference type="NCBI Taxonomy" id="29484"/>
    <lineage>
        <taxon>Bacteria</taxon>
        <taxon>Pseudomonadati</taxon>
        <taxon>Pseudomonadota</taxon>
        <taxon>Gammaproteobacteria</taxon>
        <taxon>Enterobacterales</taxon>
        <taxon>Yersiniaceae</taxon>
        <taxon>Yersinia</taxon>
    </lineage>
</organism>
<evidence type="ECO:0000313" key="2">
    <source>
        <dbReference type="Proteomes" id="UP000254835"/>
    </source>
</evidence>
<reference evidence="1 2" key="1">
    <citation type="submission" date="2018-06" db="EMBL/GenBank/DDBJ databases">
        <authorList>
            <consortium name="Pathogen Informatics"/>
            <person name="Doyle S."/>
        </authorList>
    </citation>
    <scope>NUCLEOTIDE SEQUENCE [LARGE SCALE GENOMIC DNA]</scope>
    <source>
        <strain evidence="1 2">NCTC11470</strain>
    </source>
</reference>
<dbReference type="AlphaFoldDB" id="A0A380PRI2"/>
<protein>
    <submittedName>
        <fullName evidence="1">Uncharacterized protein conserved in bacteria</fullName>
    </submittedName>
</protein>
<dbReference type="EMBL" id="UHJA01000001">
    <property type="protein sequence ID" value="SUP75909.1"/>
    <property type="molecule type" value="Genomic_DNA"/>
</dbReference>